<dbReference type="EMBL" id="LVYU01000024">
    <property type="protein sequence ID" value="KZB02829.1"/>
    <property type="molecule type" value="Genomic_DNA"/>
</dbReference>
<comment type="caution">
    <text evidence="1">The sequence shown here is derived from an EMBL/GenBank/DDBJ whole genome shotgun (WGS) entry which is preliminary data.</text>
</comment>
<protein>
    <submittedName>
        <fullName evidence="1">Uncharacterized protein</fullName>
    </submittedName>
</protein>
<dbReference type="AlphaFoldDB" id="A0A154IQE7"/>
<sequence>MLAFTGASTHVDLENADEAVEMSHQALGFAVRCIDIDDTGWIGCQPWSVIAGISPKAASSWSYRAPDRAPALSSRRQRASKMHLRPVHQRLLDVLKTIRSDQPYVLAPMVLSSEVKI</sequence>
<organism evidence="1">
    <name type="scientific">Rhizobium leguminosarum</name>
    <dbReference type="NCBI Taxonomy" id="384"/>
    <lineage>
        <taxon>Bacteria</taxon>
        <taxon>Pseudomonadati</taxon>
        <taxon>Pseudomonadota</taxon>
        <taxon>Alphaproteobacteria</taxon>
        <taxon>Hyphomicrobiales</taxon>
        <taxon>Rhizobiaceae</taxon>
        <taxon>Rhizobium/Agrobacterium group</taxon>
        <taxon>Rhizobium</taxon>
    </lineage>
</organism>
<reference evidence="1" key="1">
    <citation type="submission" date="2016-03" db="EMBL/GenBank/DDBJ databases">
        <title>Microsymbionts genomes from the relict species Vavilovia formosa.</title>
        <authorList>
            <person name="Chirak E."/>
            <person name="Kimeklis A."/>
            <person name="Kopat V."/>
            <person name="Andronov E."/>
        </authorList>
    </citation>
    <scope>NUCLEOTIDE SEQUENCE [LARGE SCALE GENOMIC DNA]</scope>
    <source>
        <strain evidence="1">Vaf12</strain>
    </source>
</reference>
<name>A0A154IQE7_RHILE</name>
<proteinExistence type="predicted"/>
<evidence type="ECO:0000313" key="1">
    <source>
        <dbReference type="EMBL" id="KZB02829.1"/>
    </source>
</evidence>
<gene>
    <name evidence="1" type="ORF">A4A59_08110</name>
</gene>
<accession>A0A154IQE7</accession>